<dbReference type="SUPFAM" id="SSF54285">
    <property type="entry name" value="MoaD/ThiS"/>
    <property type="match status" value="1"/>
</dbReference>
<proteinExistence type="predicted"/>
<dbReference type="NCBIfam" id="TIGR01683">
    <property type="entry name" value="thiS"/>
    <property type="match status" value="1"/>
</dbReference>
<dbReference type="Proteomes" id="UP000579281">
    <property type="component" value="Unassembled WGS sequence"/>
</dbReference>
<sequence length="65" mass="7435">MEVNVNNKMLSIPDGYTISMLLQHIQFSKSVAIFINGRQLLMREYDHYPLNEGDKIKIIRLLGGG</sequence>
<dbReference type="AlphaFoldDB" id="A0A841KT99"/>
<name>A0A841KT99_9FIRM</name>
<evidence type="ECO:0000313" key="1">
    <source>
        <dbReference type="EMBL" id="MBB6214142.1"/>
    </source>
</evidence>
<organism evidence="1 2">
    <name type="scientific">Anaerosolibacter carboniphilus</name>
    <dbReference type="NCBI Taxonomy" id="1417629"/>
    <lineage>
        <taxon>Bacteria</taxon>
        <taxon>Bacillati</taxon>
        <taxon>Bacillota</taxon>
        <taxon>Clostridia</taxon>
        <taxon>Peptostreptococcales</taxon>
        <taxon>Thermotaleaceae</taxon>
        <taxon>Anaerosolibacter</taxon>
    </lineage>
</organism>
<dbReference type="EMBL" id="JACHEN010000001">
    <property type="protein sequence ID" value="MBB6214142.1"/>
    <property type="molecule type" value="Genomic_DNA"/>
</dbReference>
<dbReference type="RefSeq" id="WP_184307277.1">
    <property type="nucleotide sequence ID" value="NZ_JACHEN010000001.1"/>
</dbReference>
<dbReference type="Gene3D" id="3.10.20.30">
    <property type="match status" value="1"/>
</dbReference>
<evidence type="ECO:0000313" key="2">
    <source>
        <dbReference type="Proteomes" id="UP000579281"/>
    </source>
</evidence>
<dbReference type="CDD" id="cd00565">
    <property type="entry name" value="Ubl_ThiS"/>
    <property type="match status" value="1"/>
</dbReference>
<accession>A0A841KT99</accession>
<dbReference type="InterPro" id="IPR012675">
    <property type="entry name" value="Beta-grasp_dom_sf"/>
</dbReference>
<dbReference type="InterPro" id="IPR016155">
    <property type="entry name" value="Mopterin_synth/thiamin_S_b"/>
</dbReference>
<dbReference type="Pfam" id="PF02597">
    <property type="entry name" value="ThiS"/>
    <property type="match status" value="1"/>
</dbReference>
<dbReference type="InterPro" id="IPR003749">
    <property type="entry name" value="ThiS/MoaD-like"/>
</dbReference>
<dbReference type="InterPro" id="IPR010035">
    <property type="entry name" value="Thi_S"/>
</dbReference>
<comment type="caution">
    <text evidence="1">The sequence shown here is derived from an EMBL/GenBank/DDBJ whole genome shotgun (WGS) entry which is preliminary data.</text>
</comment>
<keyword evidence="2" id="KW-1185">Reference proteome</keyword>
<protein>
    <submittedName>
        <fullName evidence="1">Sulfur carrier protein</fullName>
    </submittedName>
</protein>
<reference evidence="1 2" key="1">
    <citation type="submission" date="2020-08" db="EMBL/GenBank/DDBJ databases">
        <title>Genomic Encyclopedia of Type Strains, Phase IV (KMG-IV): sequencing the most valuable type-strain genomes for metagenomic binning, comparative biology and taxonomic classification.</title>
        <authorList>
            <person name="Goeker M."/>
        </authorList>
    </citation>
    <scope>NUCLEOTIDE SEQUENCE [LARGE SCALE GENOMIC DNA]</scope>
    <source>
        <strain evidence="1 2">DSM 103526</strain>
    </source>
</reference>
<gene>
    <name evidence="1" type="ORF">HNQ80_000211</name>
</gene>